<dbReference type="AlphaFoldDB" id="A0A0F3ITB7"/>
<dbReference type="InterPro" id="IPR041698">
    <property type="entry name" value="Methyltransf_25"/>
</dbReference>
<keyword evidence="2 4" id="KW-0808">Transferase</keyword>
<dbReference type="PANTHER" id="PTHR43861">
    <property type="entry name" value="TRANS-ACONITATE 2-METHYLTRANSFERASE-RELATED"/>
    <property type="match status" value="1"/>
</dbReference>
<organism evidence="4 5">
    <name type="scientific">Elstera litoralis</name>
    <dbReference type="NCBI Taxonomy" id="552518"/>
    <lineage>
        <taxon>Bacteria</taxon>
        <taxon>Pseudomonadati</taxon>
        <taxon>Pseudomonadota</taxon>
        <taxon>Alphaproteobacteria</taxon>
        <taxon>Rhodospirillales</taxon>
        <taxon>Rhodospirillaceae</taxon>
        <taxon>Elstera</taxon>
    </lineage>
</organism>
<dbReference type="OrthoDB" id="7348755at2"/>
<evidence type="ECO:0000313" key="4">
    <source>
        <dbReference type="EMBL" id="KJV08839.1"/>
    </source>
</evidence>
<feature type="domain" description="Methyltransferase" evidence="3">
    <location>
        <begin position="43"/>
        <end position="131"/>
    </location>
</feature>
<reference evidence="4 5" key="1">
    <citation type="submission" date="2015-03" db="EMBL/GenBank/DDBJ databases">
        <title>Draft genome sequence of Elstera litoralis.</title>
        <authorList>
            <person name="Rahalkar M.C."/>
            <person name="Dhakephalkar P.K."/>
            <person name="Pore S.D."/>
            <person name="Arora P."/>
            <person name="Kapse N.G."/>
            <person name="Pandit P.S."/>
        </authorList>
    </citation>
    <scope>NUCLEOTIDE SEQUENCE [LARGE SCALE GENOMIC DNA]</scope>
    <source>
        <strain evidence="4 5">Dia-1</strain>
    </source>
</reference>
<dbReference type="GO" id="GO:0032259">
    <property type="term" value="P:methylation"/>
    <property type="evidence" value="ECO:0007669"/>
    <property type="project" value="UniProtKB-KW"/>
</dbReference>
<proteinExistence type="predicted"/>
<dbReference type="EMBL" id="LAJY01000434">
    <property type="protein sequence ID" value="KJV08839.1"/>
    <property type="molecule type" value="Genomic_DNA"/>
</dbReference>
<dbReference type="PANTHER" id="PTHR43861:SF1">
    <property type="entry name" value="TRANS-ACONITATE 2-METHYLTRANSFERASE"/>
    <property type="match status" value="1"/>
</dbReference>
<dbReference type="SUPFAM" id="SSF53335">
    <property type="entry name" value="S-adenosyl-L-methionine-dependent methyltransferases"/>
    <property type="match status" value="1"/>
</dbReference>
<keyword evidence="1 4" id="KW-0489">Methyltransferase</keyword>
<comment type="caution">
    <text evidence="4">The sequence shown here is derived from an EMBL/GenBank/DDBJ whole genome shotgun (WGS) entry which is preliminary data.</text>
</comment>
<gene>
    <name evidence="4" type="ORF">VZ95_15190</name>
</gene>
<evidence type="ECO:0000259" key="3">
    <source>
        <dbReference type="Pfam" id="PF13649"/>
    </source>
</evidence>
<dbReference type="CDD" id="cd02440">
    <property type="entry name" value="AdoMet_MTases"/>
    <property type="match status" value="1"/>
</dbReference>
<dbReference type="Pfam" id="PF13649">
    <property type="entry name" value="Methyltransf_25"/>
    <property type="match status" value="1"/>
</dbReference>
<evidence type="ECO:0000313" key="5">
    <source>
        <dbReference type="Proteomes" id="UP000033774"/>
    </source>
</evidence>
<protein>
    <submittedName>
        <fullName evidence="4">SAM-dependent methyltransferase</fullName>
    </submittedName>
</protein>
<dbReference type="Gene3D" id="3.40.50.150">
    <property type="entry name" value="Vaccinia Virus protein VP39"/>
    <property type="match status" value="1"/>
</dbReference>
<evidence type="ECO:0000256" key="2">
    <source>
        <dbReference type="ARBA" id="ARBA00022679"/>
    </source>
</evidence>
<accession>A0A0F3ITB7</accession>
<evidence type="ECO:0000256" key="1">
    <source>
        <dbReference type="ARBA" id="ARBA00022603"/>
    </source>
</evidence>
<dbReference type="InterPro" id="IPR029063">
    <property type="entry name" value="SAM-dependent_MTases_sf"/>
</dbReference>
<keyword evidence="5" id="KW-1185">Reference proteome</keyword>
<dbReference type="PATRIC" id="fig|552518.3.peg.2865"/>
<dbReference type="Proteomes" id="UP000033774">
    <property type="component" value="Unassembled WGS sequence"/>
</dbReference>
<dbReference type="RefSeq" id="WP_045776611.1">
    <property type="nucleotide sequence ID" value="NZ_LAJY01000434.1"/>
</dbReference>
<name>A0A0F3ITB7_9PROT</name>
<sequence>MAQDPQTLRFYAEEAAAYTTRGQAASQPRLEAFLSHLPAGSAILELGCGAGQDSEFMLARGFKVRPTDGTPEIARAAEVRLGVPVATLLFGDLDESMTCDGIWANACLLHIPRAELPGILARIHAALTPGGVFYASFKAGEADGRDQFDRYYNYPSEDWLRGLYAALPWASVTLEAEHGSGYDKKPTDWLHVTAQKPRN</sequence>
<dbReference type="GO" id="GO:0008168">
    <property type="term" value="F:methyltransferase activity"/>
    <property type="evidence" value="ECO:0007669"/>
    <property type="project" value="UniProtKB-KW"/>
</dbReference>